<evidence type="ECO:0000313" key="4">
    <source>
        <dbReference type="Proteomes" id="UP000575083"/>
    </source>
</evidence>
<protein>
    <submittedName>
        <fullName evidence="3">Uncharacterized protein</fullName>
    </submittedName>
</protein>
<feature type="region of interest" description="Disordered" evidence="1">
    <location>
        <begin position="1"/>
        <end position="43"/>
    </location>
</feature>
<dbReference type="AlphaFoldDB" id="A0A7X0UC54"/>
<keyword evidence="2" id="KW-0472">Membrane</keyword>
<dbReference type="EMBL" id="JACHLK010000012">
    <property type="protein sequence ID" value="MBB6562275.1"/>
    <property type="molecule type" value="Genomic_DNA"/>
</dbReference>
<keyword evidence="4" id="KW-1185">Reference proteome</keyword>
<evidence type="ECO:0000256" key="2">
    <source>
        <dbReference type="SAM" id="Phobius"/>
    </source>
</evidence>
<evidence type="ECO:0000313" key="3">
    <source>
        <dbReference type="EMBL" id="MBB6562275.1"/>
    </source>
</evidence>
<name>A0A7X0UC54_9BURK</name>
<feature type="transmembrane region" description="Helical" evidence="2">
    <location>
        <begin position="197"/>
        <end position="219"/>
    </location>
</feature>
<feature type="compositionally biased region" description="Basic and acidic residues" evidence="1">
    <location>
        <begin position="11"/>
        <end position="43"/>
    </location>
</feature>
<dbReference type="RefSeq" id="WP_184862124.1">
    <property type="nucleotide sequence ID" value="NZ_JACHLK010000012.1"/>
</dbReference>
<keyword evidence="2" id="KW-0812">Transmembrane</keyword>
<comment type="caution">
    <text evidence="3">The sequence shown here is derived from an EMBL/GenBank/DDBJ whole genome shotgun (WGS) entry which is preliminary data.</text>
</comment>
<dbReference type="Proteomes" id="UP000575083">
    <property type="component" value="Unassembled WGS sequence"/>
</dbReference>
<reference evidence="3 4" key="1">
    <citation type="submission" date="2020-08" db="EMBL/GenBank/DDBJ databases">
        <title>Functional genomics of gut bacteria from endangered species of beetles.</title>
        <authorList>
            <person name="Carlos-Shanley C."/>
        </authorList>
    </citation>
    <scope>NUCLEOTIDE SEQUENCE [LARGE SCALE GENOMIC DNA]</scope>
    <source>
        <strain evidence="3 4">S00198</strain>
    </source>
</reference>
<accession>A0A7X0UC54</accession>
<gene>
    <name evidence="3" type="ORF">HNP48_004985</name>
</gene>
<organism evidence="3 4">
    <name type="scientific">Acidovorax soli</name>
    <dbReference type="NCBI Taxonomy" id="592050"/>
    <lineage>
        <taxon>Bacteria</taxon>
        <taxon>Pseudomonadati</taxon>
        <taxon>Pseudomonadota</taxon>
        <taxon>Betaproteobacteria</taxon>
        <taxon>Burkholderiales</taxon>
        <taxon>Comamonadaceae</taxon>
        <taxon>Acidovorax</taxon>
    </lineage>
</organism>
<evidence type="ECO:0000256" key="1">
    <source>
        <dbReference type="SAM" id="MobiDB-lite"/>
    </source>
</evidence>
<sequence length="224" mass="25651">MAAEISYPNPSRDRSLAFPRGESRPGSHVGDDARTKQSDDRRQPMHRHLLSTTWWLLFARFRWMWWMLAVTFIFPVLQLSLLEIPEKSDLTEVRGIYKMPFISPNGKGHATTVQASDGSLKECHCAAGSSGPNCLSQDDAKNLSLMRSLREQPVTVLMSATQMHERFPLCYEIRTDQTILVSYEQSKARYLKDKNRVGDYVFPIVMFLLLMALYGTTFVGNQKR</sequence>
<proteinExistence type="predicted"/>
<keyword evidence="2" id="KW-1133">Transmembrane helix</keyword>
<feature type="transmembrane region" description="Helical" evidence="2">
    <location>
        <begin position="63"/>
        <end position="82"/>
    </location>
</feature>